<dbReference type="RefSeq" id="WP_133828308.1">
    <property type="nucleotide sequence ID" value="NZ_BAABHR010000066.1"/>
</dbReference>
<protein>
    <submittedName>
        <fullName evidence="1">Uncharacterized protein</fullName>
    </submittedName>
</protein>
<keyword evidence="2" id="KW-1185">Reference proteome</keyword>
<dbReference type="EMBL" id="SNYO01000006">
    <property type="protein sequence ID" value="TDQ54095.1"/>
    <property type="molecule type" value="Genomic_DNA"/>
</dbReference>
<accession>A0A4R6V5L3</accession>
<gene>
    <name evidence="1" type="ORF">EV188_106242</name>
</gene>
<evidence type="ECO:0000313" key="2">
    <source>
        <dbReference type="Proteomes" id="UP000295705"/>
    </source>
</evidence>
<evidence type="ECO:0000313" key="1">
    <source>
        <dbReference type="EMBL" id="TDQ54095.1"/>
    </source>
</evidence>
<reference evidence="1 2" key="1">
    <citation type="submission" date="2019-03" db="EMBL/GenBank/DDBJ databases">
        <title>Genomic Encyclopedia of Type Strains, Phase IV (KMG-IV): sequencing the most valuable type-strain genomes for metagenomic binning, comparative biology and taxonomic classification.</title>
        <authorList>
            <person name="Goeker M."/>
        </authorList>
    </citation>
    <scope>NUCLEOTIDE SEQUENCE [LARGE SCALE GENOMIC DNA]</scope>
    <source>
        <strain evidence="1 2">DSM 45775</strain>
    </source>
</reference>
<name>A0A4R6V5L3_9PSEU</name>
<dbReference type="AlphaFoldDB" id="A0A4R6V5L3"/>
<proteinExistence type="predicted"/>
<dbReference type="Proteomes" id="UP000295705">
    <property type="component" value="Unassembled WGS sequence"/>
</dbReference>
<organism evidence="1 2">
    <name type="scientific">Actinomycetospora succinea</name>
    <dbReference type="NCBI Taxonomy" id="663603"/>
    <lineage>
        <taxon>Bacteria</taxon>
        <taxon>Bacillati</taxon>
        <taxon>Actinomycetota</taxon>
        <taxon>Actinomycetes</taxon>
        <taxon>Pseudonocardiales</taxon>
        <taxon>Pseudonocardiaceae</taxon>
        <taxon>Actinomycetospora</taxon>
    </lineage>
</organism>
<comment type="caution">
    <text evidence="1">The sequence shown here is derived from an EMBL/GenBank/DDBJ whole genome shotgun (WGS) entry which is preliminary data.</text>
</comment>
<sequence>MSTPKAPTVPRVWAANIAAVIDAGRAVLVFRLAHHPDDVVEVAMTAEDAALLAKTLDGTARYMTDGAHEESS</sequence>